<reference evidence="4 5" key="1">
    <citation type="submission" date="2017-03" db="EMBL/GenBank/DDBJ databases">
        <title>Maternal inheritance of bifidobacteria.</title>
        <authorList>
            <person name="Lugli G.A."/>
            <person name="Duranti S."/>
            <person name="Milani C."/>
            <person name="Mancabelli L."/>
        </authorList>
    </citation>
    <scope>NUCLEOTIDE SEQUENCE [LARGE SCALE GENOMIC DNA]</scope>
    <source>
        <strain evidence="4 5">1899B</strain>
    </source>
</reference>
<evidence type="ECO:0000313" key="5">
    <source>
        <dbReference type="Proteomes" id="UP000192666"/>
    </source>
</evidence>
<name>A0A1V8PLZ6_9BIFI</name>
<dbReference type="SMART" id="SM00460">
    <property type="entry name" value="TGc"/>
    <property type="match status" value="1"/>
</dbReference>
<evidence type="ECO:0000256" key="2">
    <source>
        <dbReference type="SAM" id="Phobius"/>
    </source>
</evidence>
<dbReference type="PANTHER" id="PTHR42736:SF1">
    <property type="entry name" value="PROTEIN-GLUTAMINE GAMMA-GLUTAMYLTRANSFERASE"/>
    <property type="match status" value="1"/>
</dbReference>
<feature type="region of interest" description="Disordered" evidence="1">
    <location>
        <begin position="608"/>
        <end position="652"/>
    </location>
</feature>
<dbReference type="InterPro" id="IPR052901">
    <property type="entry name" value="Bact_TGase-like"/>
</dbReference>
<dbReference type="Proteomes" id="UP000192666">
    <property type="component" value="Unassembled WGS sequence"/>
</dbReference>
<feature type="transmembrane region" description="Helical" evidence="2">
    <location>
        <begin position="674"/>
        <end position="694"/>
    </location>
</feature>
<feature type="transmembrane region" description="Helical" evidence="2">
    <location>
        <begin position="70"/>
        <end position="88"/>
    </location>
</feature>
<dbReference type="Pfam" id="PF01841">
    <property type="entry name" value="Transglut_core"/>
    <property type="match status" value="1"/>
</dbReference>
<feature type="transmembrane region" description="Helical" evidence="2">
    <location>
        <begin position="210"/>
        <end position="230"/>
    </location>
</feature>
<evidence type="ECO:0000259" key="3">
    <source>
        <dbReference type="SMART" id="SM00460"/>
    </source>
</evidence>
<proteinExistence type="predicted"/>
<gene>
    <name evidence="4" type="ORF">B5782_1433</name>
</gene>
<feature type="transmembrane region" description="Helical" evidence="2">
    <location>
        <begin position="263"/>
        <end position="284"/>
    </location>
</feature>
<protein>
    <submittedName>
        <fullName evidence="4">Transglutaminase</fullName>
    </submittedName>
</protein>
<feature type="region of interest" description="Disordered" evidence="1">
    <location>
        <begin position="816"/>
        <end position="838"/>
    </location>
</feature>
<dbReference type="AlphaFoldDB" id="A0A1V8PLZ6"/>
<dbReference type="RefSeq" id="WP_080788907.1">
    <property type="nucleotide sequence ID" value="NZ_NAQA01000006.1"/>
</dbReference>
<dbReference type="PANTHER" id="PTHR42736">
    <property type="entry name" value="PROTEIN-GLUTAMINE GAMMA-GLUTAMYLTRANSFERASE"/>
    <property type="match status" value="1"/>
</dbReference>
<sequence length="838" mass="90543">MSTTGFSKHNTNANTDETGTGYTTGFGNTFTGTGTGTGSWADSTHSVIWMSRDSKSQALPCLRRPRASQYASLLVAALLTLAAASNLIDVYGSVASWALAAIPATIIGSLVALAGTVPMLRLWWQMLFMAVAQLAVGPVLFLNDTTIAHFVPTLRTLTQGWMQMLGSFKFILSVEPPTGTADGCLLAVWTICLWSALLTGIFAVTEDGRFTMIAIIPVIANLAICALLGSSSGYYRIFVGTAMALVLVIWISARWKLLELGRWISSVTIVVVCIALAIGGCLAVSQDRTILRDHYDPPLSPYDYTSPLSGMRSYIKNSKDDVLLTVENLPAGSSVRLAVMDRFDGNVWNLSDSTMSSDSSNYHRVGTSITNNAEGKKFTATFTVNKDLSDYWLPIAGAASSVTFDNSENVDSFYYNSDTMSAIYPSRTSEGLTYTETGIMPAVPTDKQITKANAASISQPKAEDVPDCVDKLATAIAGGQSKGGEAAQAIAEKLKESGWFSHGLSGDYPSTAGHGNYRIDQLLAGTAMVGDSEQYASAMALMARSLGLPSRVVLGFIPKDDEGEISKNRTEKQGKNTVIEFTGNDVTAWVEIKLDGYGWVAFYPTPKETKVPDENQNLTPPNPQALVRQPPVPLTDPLRDDTQAKGKSSIGGSMADETSINLFWQHFGRIARKVAIYGSPLWTLLIVCGLLLAIKAIALARSRKHGSAQQRVAAGWQSVAALARQSGLDIQGTRSEQAVSIASQMDISCETLLALGTQADYAAFSGNTVNEEHVQRYWHDIAQERKYILKSLPTLRRWRAKLSLADVFHFRGKHGGSVRQSANRRGNASAVRARCRRQ</sequence>
<dbReference type="InterPro" id="IPR038765">
    <property type="entry name" value="Papain-like_cys_pep_sf"/>
</dbReference>
<keyword evidence="2" id="KW-0812">Transmembrane</keyword>
<keyword evidence="2" id="KW-0472">Membrane</keyword>
<feature type="transmembrane region" description="Helical" evidence="2">
    <location>
        <begin position="237"/>
        <end position="257"/>
    </location>
</feature>
<feature type="transmembrane region" description="Helical" evidence="2">
    <location>
        <begin position="94"/>
        <end position="115"/>
    </location>
</feature>
<evidence type="ECO:0000313" key="4">
    <source>
        <dbReference type="EMBL" id="OQM49684.1"/>
    </source>
</evidence>
<evidence type="ECO:0000256" key="1">
    <source>
        <dbReference type="SAM" id="MobiDB-lite"/>
    </source>
</evidence>
<dbReference type="InterPro" id="IPR002931">
    <property type="entry name" value="Transglutaminase-like"/>
</dbReference>
<comment type="caution">
    <text evidence="4">The sequence shown here is derived from an EMBL/GenBank/DDBJ whole genome shotgun (WGS) entry which is preliminary data.</text>
</comment>
<accession>A0A1V8PLZ6</accession>
<dbReference type="SUPFAM" id="SSF54001">
    <property type="entry name" value="Cysteine proteinases"/>
    <property type="match status" value="1"/>
</dbReference>
<dbReference type="Gene3D" id="3.10.620.30">
    <property type="match status" value="1"/>
</dbReference>
<dbReference type="EMBL" id="NAQA01000006">
    <property type="protein sequence ID" value="OQM49684.1"/>
    <property type="molecule type" value="Genomic_DNA"/>
</dbReference>
<feature type="domain" description="Transglutaminase-like" evidence="3">
    <location>
        <begin position="524"/>
        <end position="606"/>
    </location>
</feature>
<organism evidence="4 5">
    <name type="scientific">Bifidobacterium catenulatum</name>
    <dbReference type="NCBI Taxonomy" id="1686"/>
    <lineage>
        <taxon>Bacteria</taxon>
        <taxon>Bacillati</taxon>
        <taxon>Actinomycetota</taxon>
        <taxon>Actinomycetes</taxon>
        <taxon>Bifidobacteriales</taxon>
        <taxon>Bifidobacteriaceae</taxon>
        <taxon>Bifidobacterium</taxon>
    </lineage>
</organism>
<keyword evidence="2" id="KW-1133">Transmembrane helix</keyword>
<feature type="transmembrane region" description="Helical" evidence="2">
    <location>
        <begin position="184"/>
        <end position="204"/>
    </location>
</feature>